<dbReference type="AlphaFoldDB" id="A0A239WXY3"/>
<feature type="compositionally biased region" description="Polar residues" evidence="1">
    <location>
        <begin position="1"/>
        <end position="17"/>
    </location>
</feature>
<dbReference type="Proteomes" id="UP000215332">
    <property type="component" value="Chromosome 1"/>
</dbReference>
<protein>
    <submittedName>
        <fullName evidence="2">Uncharacterized protein</fullName>
    </submittedName>
</protein>
<reference evidence="2 3" key="1">
    <citation type="submission" date="2017-06" db="EMBL/GenBank/DDBJ databases">
        <authorList>
            <consortium name="Pathogen Informatics"/>
        </authorList>
    </citation>
    <scope>NUCLEOTIDE SEQUENCE [LARGE SCALE GENOMIC DNA]</scope>
    <source>
        <strain evidence="2 3">NCTC11865</strain>
    </source>
</reference>
<dbReference type="KEGG" id="cgrn:4412665_01736"/>
<organism evidence="2 3">
    <name type="scientific">Cutibacterium granulosum</name>
    <dbReference type="NCBI Taxonomy" id="33011"/>
    <lineage>
        <taxon>Bacteria</taxon>
        <taxon>Bacillati</taxon>
        <taxon>Actinomycetota</taxon>
        <taxon>Actinomycetes</taxon>
        <taxon>Propionibacteriales</taxon>
        <taxon>Propionibacteriaceae</taxon>
        <taxon>Cutibacterium</taxon>
    </lineage>
</organism>
<accession>A0A239WXY3</accession>
<evidence type="ECO:0000313" key="3">
    <source>
        <dbReference type="Proteomes" id="UP000215332"/>
    </source>
</evidence>
<feature type="compositionally biased region" description="Basic and acidic residues" evidence="1">
    <location>
        <begin position="20"/>
        <end position="30"/>
    </location>
</feature>
<gene>
    <name evidence="2" type="ORF">SAMEA4412665_01736</name>
</gene>
<dbReference type="EMBL" id="LT906441">
    <property type="protein sequence ID" value="SNV39282.1"/>
    <property type="molecule type" value="Genomic_DNA"/>
</dbReference>
<evidence type="ECO:0000256" key="1">
    <source>
        <dbReference type="SAM" id="MobiDB-lite"/>
    </source>
</evidence>
<sequence>MTLMSHSPVTETLTPATRTRPAEIDRFREQTRLSRHARFVGATDNGRRERPDGPIWISVSICGQTPQS</sequence>
<evidence type="ECO:0000313" key="2">
    <source>
        <dbReference type="EMBL" id="SNV39282.1"/>
    </source>
</evidence>
<feature type="region of interest" description="Disordered" evidence="1">
    <location>
        <begin position="1"/>
        <end position="30"/>
    </location>
</feature>
<proteinExistence type="predicted"/>
<name>A0A239WXY3_9ACTN</name>